<dbReference type="InterPro" id="IPR012340">
    <property type="entry name" value="NA-bd_OB-fold"/>
</dbReference>
<dbReference type="OrthoDB" id="412781at2759"/>
<comment type="subcellular location">
    <subcellularLocation>
        <location evidence="1">Nucleus</location>
        <location evidence="1">Nucleolus</location>
    </subcellularLocation>
</comment>
<dbReference type="Pfam" id="PF00575">
    <property type="entry name" value="S1"/>
    <property type="match status" value="3"/>
</dbReference>
<dbReference type="Gene3D" id="2.40.50.140">
    <property type="entry name" value="Nucleic acid-binding proteins"/>
    <property type="match status" value="11"/>
</dbReference>
<dbReference type="FunFam" id="2.40.50.140:FF:000155">
    <property type="entry name" value="rRNA biogenesis protein RRP5"/>
    <property type="match status" value="1"/>
</dbReference>
<dbReference type="CDD" id="cd05698">
    <property type="entry name" value="S1_Rrp5_repeat_hs6_sc5"/>
    <property type="match status" value="1"/>
</dbReference>
<dbReference type="STRING" id="1051890.A0A3N4M406"/>
<dbReference type="Pfam" id="PF24685">
    <property type="entry name" value="OB_RRP5_4th"/>
    <property type="match status" value="1"/>
</dbReference>
<feature type="domain" description="S1 motif" evidence="11">
    <location>
        <begin position="1270"/>
        <end position="1339"/>
    </location>
</feature>
<feature type="domain" description="S1 motif" evidence="11">
    <location>
        <begin position="1089"/>
        <end position="1160"/>
    </location>
</feature>
<dbReference type="SUPFAM" id="SSF48452">
    <property type="entry name" value="TPR-like"/>
    <property type="match status" value="2"/>
</dbReference>
<evidence type="ECO:0000313" key="13">
    <source>
        <dbReference type="Proteomes" id="UP000267821"/>
    </source>
</evidence>
<feature type="region of interest" description="Disordered" evidence="10">
    <location>
        <begin position="1435"/>
        <end position="1503"/>
    </location>
</feature>
<dbReference type="InterPro" id="IPR057301">
    <property type="entry name" value="Rrp5_OB_4th"/>
</dbReference>
<dbReference type="GO" id="GO:0032040">
    <property type="term" value="C:small-subunit processome"/>
    <property type="evidence" value="ECO:0007669"/>
    <property type="project" value="TreeGrafter"/>
</dbReference>
<name>A0A3N4M406_9PEZI</name>
<feature type="region of interest" description="Disordered" evidence="10">
    <location>
        <begin position="1"/>
        <end position="79"/>
    </location>
</feature>
<accession>A0A3N4M406</accession>
<dbReference type="FunFam" id="2.40.50.140:FF:000196">
    <property type="entry name" value="rRNA biogenesis protein RRP5"/>
    <property type="match status" value="1"/>
</dbReference>
<reference evidence="12 13" key="1">
    <citation type="journal article" date="2018" name="Nat. Ecol. Evol.">
        <title>Pezizomycetes genomes reveal the molecular basis of ectomycorrhizal truffle lifestyle.</title>
        <authorList>
            <person name="Murat C."/>
            <person name="Payen T."/>
            <person name="Noel B."/>
            <person name="Kuo A."/>
            <person name="Morin E."/>
            <person name="Chen J."/>
            <person name="Kohler A."/>
            <person name="Krizsan K."/>
            <person name="Balestrini R."/>
            <person name="Da Silva C."/>
            <person name="Montanini B."/>
            <person name="Hainaut M."/>
            <person name="Levati E."/>
            <person name="Barry K.W."/>
            <person name="Belfiori B."/>
            <person name="Cichocki N."/>
            <person name="Clum A."/>
            <person name="Dockter R.B."/>
            <person name="Fauchery L."/>
            <person name="Guy J."/>
            <person name="Iotti M."/>
            <person name="Le Tacon F."/>
            <person name="Lindquist E.A."/>
            <person name="Lipzen A."/>
            <person name="Malagnac F."/>
            <person name="Mello A."/>
            <person name="Molinier V."/>
            <person name="Miyauchi S."/>
            <person name="Poulain J."/>
            <person name="Riccioni C."/>
            <person name="Rubini A."/>
            <person name="Sitrit Y."/>
            <person name="Splivallo R."/>
            <person name="Traeger S."/>
            <person name="Wang M."/>
            <person name="Zifcakova L."/>
            <person name="Wipf D."/>
            <person name="Zambonelli A."/>
            <person name="Paolocci F."/>
            <person name="Nowrousian M."/>
            <person name="Ottonello S."/>
            <person name="Baldrian P."/>
            <person name="Spatafora J.W."/>
            <person name="Henrissat B."/>
            <person name="Nagy L.G."/>
            <person name="Aury J.M."/>
            <person name="Wincker P."/>
            <person name="Grigoriev I.V."/>
            <person name="Bonfante P."/>
            <person name="Martin F.M."/>
        </authorList>
    </citation>
    <scope>NUCLEOTIDE SEQUENCE [LARGE SCALE GENOMIC DNA]</scope>
    <source>
        <strain evidence="12 13">ATCC MYA-4762</strain>
    </source>
</reference>
<dbReference type="InterPro" id="IPR048058">
    <property type="entry name" value="Rrp5_S1_rpt_hs11_sc8"/>
</dbReference>
<feature type="compositionally biased region" description="Basic residues" evidence="10">
    <location>
        <begin position="128"/>
        <end position="143"/>
    </location>
</feature>
<keyword evidence="3" id="KW-0698">rRNA processing</keyword>
<dbReference type="PANTHER" id="PTHR23270">
    <property type="entry name" value="PROGRAMMED CELL DEATH PROTEIN 11 PRE-RRNA PROCESSING PROTEIN RRP5"/>
    <property type="match status" value="1"/>
</dbReference>
<dbReference type="CDD" id="cd05703">
    <property type="entry name" value="S1_Rrp5_repeat_hs12_sc9"/>
    <property type="match status" value="1"/>
</dbReference>
<feature type="domain" description="S1 motif" evidence="11">
    <location>
        <begin position="679"/>
        <end position="748"/>
    </location>
</feature>
<dbReference type="PROSITE" id="PS50126">
    <property type="entry name" value="S1"/>
    <property type="match status" value="12"/>
</dbReference>
<dbReference type="InterPro" id="IPR003029">
    <property type="entry name" value="S1_domain"/>
</dbReference>
<feature type="region of interest" description="Disordered" evidence="10">
    <location>
        <begin position="109"/>
        <end position="155"/>
    </location>
</feature>
<sequence>MAPHNQQIGTAKRKRPAETPAAGKQDTSKKPADTTNKKAKTSRDDKTASVKKLFSNALPVGPLTVSKLKGPGKEEAVFPRGGGSVLTPLEFKEVTNQAVKDVLFETGASMSGERNAEGNMDMDGEGKKPKHKKRKTEHAKKDQKKGDTEKEDTGPKVEGLSFKRIVPGTIILGCISKVNSTDITVSLPNNLIGYVPITSISEQLTKRIESLLEDGENDNEADEEGENDKADQDLTNLDNYFRVGQYIRACVISTGKDIPEKSGKNGTSSAEYTKHKKRIELSLHPSLANAGVTVKELVAGCAIQASVTSVEDHGCIVDLGLEDKTITGFISSKELGNQLTLRDVQEGQVILCTITGMASNGKVVKLSGEIDKPIGAKKGKGDTWKGGLWLAEAPTIDTFTPGTGVEVLVTDVKNGGIRGKIMGMLDIVIDYFHCHGWSENALEERIKIGSKIQARVLFTNPNSNPKKLNLSILPHALSLSSPLGKPKEDPTTALPIATILDKAKVTKVDPKLGLFIDVGIAGMPGFVHISRIADKKIDDLPESTGSYKVGSVHRARIIGYNAIDGLFICSMEQKILDQKYLRVEDVKVGEVVKGTIQKLLPSGSLIIELSDGITAIVDENHLSDVKLKSPEKKFREGLAVSGRILMNDPAKKQLRMTIKKTLVNSDAPIITSYENAAPGMVTPGTLVKVLTSGAVVKFYSDVTAFLPVGEMSEACIQDPREHFRVGQSVIVNVLSVDVENERIQVSCKDPKAFGEAQQKALAGIQIGQIISGIVTGKSAMDLVLTLQDVGADGLKGTLLFTHLVDGSKQKAVQAFKNIRVGQTLKDILVLGKLEAKRLIMLSLKPSLVSAAKEGKLVKGVEDVKEGDVLSGYVSNITLHNALVTFPGGGSGAVSRSCMPLERVSSLDYGLVRNESITATVCRIDHSNGRFYLTLNKYEGPQKVEKSQKGGNVKILEERAKAITINNPVDDTLRSMADIAPGKITKAKILSIKETQLNMQVAENIQGRIDITQVFDSWSDINNKKNPLQQFRKDQILDVKITGIHDARNHRFLAITHKQTNTRTLFELSARKECLKKDSEILTLDKIEVGSSWVAFVNNHGEDCVWVNLSPSVRGRIKILELSDDAGPLKDLDKNFPIGCAVKCHVTHVDIAKNKLDLSARTTNVDKAITYDSLEKGQVLPARVTKVTEKQVMVQLSEHVSGPIGLTDLADNYSLAQPSKYTKNEILRVCVVDVDKVNKRVALSTRPSRVLSSISKVEDPEILTLASVTLGDVRRGFIKHISDKGVFVHLGGVVTAYVKVSDISDFFVKEWKTAVKVNQLVRGKITHVEQAVGQVQMSLKPSVVDGKAQPQIQWNELLVGQVVKATIRSTAEYGVFVVVDGSANVSGLCHKSEISDKKVENVRKLYSPGDAVKAKVLSIDLEKRKISFGLKASYFEGEGEDEDEDEDEKMADSEDEESDGGVNLATAIDFNSDEEVEEQSEDGDAEMSDAPPLTTTSSGPALSTSGFDWAGSILEAAPTIKGEDVDSDSDTFPADRRMKKKSMAAKIKQDMTGDLDTRSPESVSDFERLLMGNPQNGELWVRYMAFQLQLSEVEKSREIAERALKTISSVLKEGLEEKKIIWAAMLNTELEYGTDESLEEVFKRACVYNDSLDMHERLCNIYIQAGKHEKADSLYQAALKKHGSTTLSLWTTYATYLFSPPISSPDRARAILPRALQILPKTPESTHRNLISKFAQLEFTRGDPERGRTIFENLTSTYKGKSDLLIVWVDMEMKLAKGNGEVSGVRGLLERKLGVSKGGEKGKTKVKPKVAKVLFKKWLEWEEKNGDKVGVKKVQSLAAEWAEEAKKEKVDKDRMKMIIGDDK</sequence>
<dbReference type="InterPro" id="IPR011990">
    <property type="entry name" value="TPR-like_helical_dom_sf"/>
</dbReference>
<evidence type="ECO:0000256" key="7">
    <source>
        <dbReference type="ARBA" id="ARBA00055575"/>
    </source>
</evidence>
<dbReference type="FunFam" id="2.40.50.140:FF:000103">
    <property type="entry name" value="protein RRP5 homolog"/>
    <property type="match status" value="2"/>
</dbReference>
<dbReference type="GO" id="GO:0006364">
    <property type="term" value="P:rRNA processing"/>
    <property type="evidence" value="ECO:0007669"/>
    <property type="project" value="UniProtKB-KW"/>
</dbReference>
<feature type="compositionally biased region" description="Basic and acidic residues" evidence="10">
    <location>
        <begin position="26"/>
        <end position="48"/>
    </location>
</feature>
<dbReference type="SMART" id="SM00386">
    <property type="entry name" value="HAT"/>
    <property type="match status" value="4"/>
</dbReference>
<feature type="domain" description="S1 motif" evidence="11">
    <location>
        <begin position="168"/>
        <end position="284"/>
    </location>
</feature>
<keyword evidence="5" id="KW-0677">Repeat</keyword>
<dbReference type="CDD" id="cd05706">
    <property type="entry name" value="S1_Rrp5_repeat_sc10"/>
    <property type="match status" value="1"/>
</dbReference>
<evidence type="ECO:0000256" key="8">
    <source>
        <dbReference type="ARBA" id="ARBA00073619"/>
    </source>
</evidence>
<comment type="function">
    <text evidence="7">Involved in the biogenesis of rRNA. Required for the formation of 18S and 5.8S rRNA.</text>
</comment>
<feature type="domain" description="S1 motif" evidence="11">
    <location>
        <begin position="981"/>
        <end position="1057"/>
    </location>
</feature>
<dbReference type="CDD" id="cd05693">
    <property type="entry name" value="S1_Rrp5_repeat_hs1_sc1"/>
    <property type="match status" value="1"/>
</dbReference>
<proteinExistence type="predicted"/>
<dbReference type="InParanoid" id="A0A3N4M406"/>
<feature type="domain" description="S1 motif" evidence="11">
    <location>
        <begin position="497"/>
        <end position="572"/>
    </location>
</feature>
<keyword evidence="2" id="KW-0690">Ribosome biogenesis</keyword>
<evidence type="ECO:0000256" key="6">
    <source>
        <dbReference type="ARBA" id="ARBA00023242"/>
    </source>
</evidence>
<feature type="compositionally biased region" description="Basic and acidic residues" evidence="10">
    <location>
        <begin position="144"/>
        <end position="155"/>
    </location>
</feature>
<evidence type="ECO:0000256" key="9">
    <source>
        <dbReference type="ARBA" id="ARBA00076674"/>
    </source>
</evidence>
<evidence type="ECO:0000259" key="11">
    <source>
        <dbReference type="PROSITE" id="PS50126"/>
    </source>
</evidence>
<dbReference type="SMART" id="SM00316">
    <property type="entry name" value="S1"/>
    <property type="match status" value="13"/>
</dbReference>
<dbReference type="SUPFAM" id="SSF50249">
    <property type="entry name" value="Nucleic acid-binding proteins"/>
    <property type="match status" value="11"/>
</dbReference>
<dbReference type="CDD" id="cd05702">
    <property type="entry name" value="S1_Rrp5_repeat_hs11_sc8"/>
    <property type="match status" value="1"/>
</dbReference>
<evidence type="ECO:0000256" key="3">
    <source>
        <dbReference type="ARBA" id="ARBA00022552"/>
    </source>
</evidence>
<evidence type="ECO:0000256" key="2">
    <source>
        <dbReference type="ARBA" id="ARBA00022517"/>
    </source>
</evidence>
<keyword evidence="6" id="KW-0539">Nucleus</keyword>
<dbReference type="Pfam" id="PF23459">
    <property type="entry name" value="S1_RRP5"/>
    <property type="match status" value="3"/>
</dbReference>
<dbReference type="InterPro" id="IPR048059">
    <property type="entry name" value="Rrp5_S1_rpt_hs1_sc1"/>
</dbReference>
<feature type="compositionally biased region" description="Acidic residues" evidence="10">
    <location>
        <begin position="1470"/>
        <end position="1486"/>
    </location>
</feature>
<dbReference type="FunFam" id="2.40.50.140:FF:000278">
    <property type="entry name" value="rRNA biogenesis protein rrp5"/>
    <property type="match status" value="1"/>
</dbReference>
<keyword evidence="4" id="KW-0597">Phosphoprotein</keyword>
<feature type="domain" description="S1 motif" evidence="11">
    <location>
        <begin position="589"/>
        <end position="659"/>
    </location>
</feature>
<evidence type="ECO:0000256" key="4">
    <source>
        <dbReference type="ARBA" id="ARBA00022553"/>
    </source>
</evidence>
<dbReference type="GO" id="GO:0003723">
    <property type="term" value="F:RNA binding"/>
    <property type="evidence" value="ECO:0007669"/>
    <property type="project" value="TreeGrafter"/>
</dbReference>
<protein>
    <recommendedName>
        <fullName evidence="8">rRNA biogenesis protein RRP5</fullName>
    </recommendedName>
    <alternativeName>
        <fullName evidence="9">Ribosomal RNA-processing protein 5</fullName>
    </alternativeName>
</protein>
<evidence type="ECO:0000256" key="1">
    <source>
        <dbReference type="ARBA" id="ARBA00004604"/>
    </source>
</evidence>
<dbReference type="FunFam" id="2.40.50.140:FF:000279">
    <property type="entry name" value="rRNA biogenesis protein rrp5"/>
    <property type="match status" value="1"/>
</dbReference>
<feature type="domain" description="S1 motif" evidence="11">
    <location>
        <begin position="1176"/>
        <end position="1245"/>
    </location>
</feature>
<dbReference type="FunFam" id="2.40.50.140:FF:000159">
    <property type="entry name" value="rRNA biogenesis protein rrp5"/>
    <property type="match status" value="1"/>
</dbReference>
<keyword evidence="13" id="KW-1185">Reference proteome</keyword>
<dbReference type="Gene3D" id="1.25.40.10">
    <property type="entry name" value="Tetratricopeptide repeat domain"/>
    <property type="match status" value="2"/>
</dbReference>
<feature type="compositionally biased region" description="Acidic residues" evidence="10">
    <location>
        <begin position="1436"/>
        <end position="1458"/>
    </location>
</feature>
<dbReference type="Proteomes" id="UP000267821">
    <property type="component" value="Unassembled WGS sequence"/>
</dbReference>
<organism evidence="12 13">
    <name type="scientific">Terfezia boudieri ATCC MYA-4762</name>
    <dbReference type="NCBI Taxonomy" id="1051890"/>
    <lineage>
        <taxon>Eukaryota</taxon>
        <taxon>Fungi</taxon>
        <taxon>Dikarya</taxon>
        <taxon>Ascomycota</taxon>
        <taxon>Pezizomycotina</taxon>
        <taxon>Pezizomycetes</taxon>
        <taxon>Pezizales</taxon>
        <taxon>Pezizaceae</taxon>
        <taxon>Terfezia</taxon>
    </lineage>
</organism>
<feature type="compositionally biased region" description="Polar residues" evidence="10">
    <location>
        <begin position="1492"/>
        <end position="1503"/>
    </location>
</feature>
<dbReference type="FunCoup" id="A0A3N4M406">
    <property type="interactions" value="1112"/>
</dbReference>
<dbReference type="InterPro" id="IPR003107">
    <property type="entry name" value="HAT"/>
</dbReference>
<gene>
    <name evidence="12" type="ORF">L211DRAFT_816842</name>
</gene>
<dbReference type="InterPro" id="IPR057302">
    <property type="entry name" value="Rrp5_S1"/>
</dbReference>
<dbReference type="CDD" id="cd05708">
    <property type="entry name" value="S1_Rrp5_repeat_sc12"/>
    <property type="match status" value="1"/>
</dbReference>
<feature type="domain" description="S1 motif" evidence="11">
    <location>
        <begin position="300"/>
        <end position="369"/>
    </location>
</feature>
<feature type="region of interest" description="Disordered" evidence="10">
    <location>
        <begin position="1519"/>
        <end position="1538"/>
    </location>
</feature>
<dbReference type="EMBL" id="ML121527">
    <property type="protein sequence ID" value="RPB29886.1"/>
    <property type="molecule type" value="Genomic_DNA"/>
</dbReference>
<evidence type="ECO:0000256" key="10">
    <source>
        <dbReference type="SAM" id="MobiDB-lite"/>
    </source>
</evidence>
<feature type="domain" description="S1 motif" evidence="11">
    <location>
        <begin position="767"/>
        <end position="844"/>
    </location>
</feature>
<dbReference type="InterPro" id="IPR045209">
    <property type="entry name" value="Rrp5"/>
</dbReference>
<feature type="domain" description="S1 motif" evidence="11">
    <location>
        <begin position="866"/>
        <end position="935"/>
    </location>
</feature>
<dbReference type="PANTHER" id="PTHR23270:SF10">
    <property type="entry name" value="PROTEIN RRP5 HOMOLOG"/>
    <property type="match status" value="1"/>
</dbReference>
<evidence type="ECO:0000256" key="5">
    <source>
        <dbReference type="ARBA" id="ARBA00022737"/>
    </source>
</evidence>
<evidence type="ECO:0000313" key="12">
    <source>
        <dbReference type="EMBL" id="RPB29886.1"/>
    </source>
</evidence>
<feature type="domain" description="S1 motif" evidence="11">
    <location>
        <begin position="1359"/>
        <end position="1430"/>
    </location>
</feature>